<protein>
    <recommendedName>
        <fullName evidence="4">Permease</fullName>
    </recommendedName>
</protein>
<dbReference type="STRING" id="574376.BAMA_04190"/>
<keyword evidence="1" id="KW-0812">Transmembrane</keyword>
<dbReference type="AlphaFoldDB" id="A0A073JUI1"/>
<reference evidence="2 3" key="1">
    <citation type="submission" date="2014-06" db="EMBL/GenBank/DDBJ databases">
        <title>Draft genome sequence of Bacillus manliponensis JCM 15802 (MCCC 1A00708).</title>
        <authorList>
            <person name="Lai Q."/>
            <person name="Liu Y."/>
            <person name="Shao Z."/>
        </authorList>
    </citation>
    <scope>NUCLEOTIDE SEQUENCE [LARGE SCALE GENOMIC DNA]</scope>
    <source>
        <strain evidence="2 3">JCM 15802</strain>
    </source>
</reference>
<evidence type="ECO:0008006" key="4">
    <source>
        <dbReference type="Google" id="ProtNLM"/>
    </source>
</evidence>
<evidence type="ECO:0000256" key="1">
    <source>
        <dbReference type="SAM" id="Phobius"/>
    </source>
</evidence>
<gene>
    <name evidence="2" type="ORF">BAMA_04190</name>
</gene>
<feature type="transmembrane region" description="Helical" evidence="1">
    <location>
        <begin position="31"/>
        <end position="49"/>
    </location>
</feature>
<comment type="caution">
    <text evidence="2">The sequence shown here is derived from an EMBL/GenBank/DDBJ whole genome shotgun (WGS) entry which is preliminary data.</text>
</comment>
<dbReference type="Proteomes" id="UP000027822">
    <property type="component" value="Unassembled WGS sequence"/>
</dbReference>
<feature type="transmembrane region" description="Helical" evidence="1">
    <location>
        <begin position="61"/>
        <end position="78"/>
    </location>
</feature>
<proteinExistence type="predicted"/>
<keyword evidence="3" id="KW-1185">Reference proteome</keyword>
<organism evidence="2 3">
    <name type="scientific">Bacillus manliponensis</name>
    <dbReference type="NCBI Taxonomy" id="574376"/>
    <lineage>
        <taxon>Bacteria</taxon>
        <taxon>Bacillati</taxon>
        <taxon>Bacillota</taxon>
        <taxon>Bacilli</taxon>
        <taxon>Bacillales</taxon>
        <taxon>Bacillaceae</taxon>
        <taxon>Bacillus</taxon>
        <taxon>Bacillus cereus group</taxon>
    </lineage>
</organism>
<evidence type="ECO:0000313" key="2">
    <source>
        <dbReference type="EMBL" id="KEK18714.1"/>
    </source>
</evidence>
<keyword evidence="1" id="KW-1133">Transmembrane helix</keyword>
<evidence type="ECO:0000313" key="3">
    <source>
        <dbReference type="Proteomes" id="UP000027822"/>
    </source>
</evidence>
<accession>A0A073JUI1</accession>
<dbReference type="EMBL" id="JOTN01000012">
    <property type="protein sequence ID" value="KEK18714.1"/>
    <property type="molecule type" value="Genomic_DNA"/>
</dbReference>
<name>A0A073JUI1_9BACI</name>
<feature type="transmembrane region" description="Helical" evidence="1">
    <location>
        <begin position="7"/>
        <end position="25"/>
    </location>
</feature>
<sequence length="110" mass="12688">MKKKRIILIIIRYVCLLVGLMVYTFNNGDSPLSTLFLFVGVMTIFIEDYHLGHRKNFKKNYKEIIPLSIILCVFFLPISNLSQALLFFILLTISTVFSLKGIEKEAIDVK</sequence>
<keyword evidence="1" id="KW-0472">Membrane</keyword>